<evidence type="ECO:0000313" key="2">
    <source>
        <dbReference type="Proteomes" id="UP000672097"/>
    </source>
</evidence>
<dbReference type="EMBL" id="JAGQDG010000001">
    <property type="protein sequence ID" value="MBQ0933790.1"/>
    <property type="molecule type" value="Genomic_DNA"/>
</dbReference>
<name>A0ABS5DRM1_9BURK</name>
<protein>
    <recommendedName>
        <fullName evidence="3">Sulfotransferase family protein</fullName>
    </recommendedName>
</protein>
<sequence length="218" mass="24545">MAVVCERLQYLFFVNPLTGSQAITRTLMEHLHGELLPPEDVVRRGKVLARRQNTTPKMVLAAELLSESEFKALLKFTGVRNPFDLLVARYLKQGGSRPGETPDEASDGKAAGLSFSAWLRQTHEALIKEKRESRAQLNYADQVDVVIRFEAQQAGFDEVLQRLGVHEPLALYPDPDKPGPKTLDYAAFYKGEDVDLVSRLYAKTLSRFGYRFDSEKTA</sequence>
<proteinExistence type="predicted"/>
<evidence type="ECO:0008006" key="3">
    <source>
        <dbReference type="Google" id="ProtNLM"/>
    </source>
</evidence>
<comment type="caution">
    <text evidence="1">The sequence shown here is derived from an EMBL/GenBank/DDBJ whole genome shotgun (WGS) entry which is preliminary data.</text>
</comment>
<accession>A0ABS5DRM1</accession>
<dbReference type="RefSeq" id="WP_210805091.1">
    <property type="nucleotide sequence ID" value="NZ_JAGQDG010000001.1"/>
</dbReference>
<organism evidence="1 2">
    <name type="scientific">Ideonella paludis</name>
    <dbReference type="NCBI Taxonomy" id="1233411"/>
    <lineage>
        <taxon>Bacteria</taxon>
        <taxon>Pseudomonadati</taxon>
        <taxon>Pseudomonadota</taxon>
        <taxon>Betaproteobacteria</taxon>
        <taxon>Burkholderiales</taxon>
        <taxon>Sphaerotilaceae</taxon>
        <taxon>Ideonella</taxon>
    </lineage>
</organism>
<reference evidence="1 2" key="1">
    <citation type="submission" date="2021-04" db="EMBL/GenBank/DDBJ databases">
        <title>The genome sequence of type strain Ideonella paludis KCTC 32238.</title>
        <authorList>
            <person name="Liu Y."/>
        </authorList>
    </citation>
    <scope>NUCLEOTIDE SEQUENCE [LARGE SCALE GENOMIC DNA]</scope>
    <source>
        <strain evidence="1 2">KCTC 32238</strain>
    </source>
</reference>
<keyword evidence="2" id="KW-1185">Reference proteome</keyword>
<evidence type="ECO:0000313" key="1">
    <source>
        <dbReference type="EMBL" id="MBQ0933790.1"/>
    </source>
</evidence>
<gene>
    <name evidence="1" type="ORF">KAK11_00510</name>
</gene>
<dbReference type="Proteomes" id="UP000672097">
    <property type="component" value="Unassembled WGS sequence"/>
</dbReference>